<dbReference type="InterPro" id="IPR020904">
    <property type="entry name" value="Sc_DH/Rdtase_CS"/>
</dbReference>
<dbReference type="Proteomes" id="UP001446871">
    <property type="component" value="Unassembled WGS sequence"/>
</dbReference>
<dbReference type="PROSITE" id="PS00061">
    <property type="entry name" value="ADH_SHORT"/>
    <property type="match status" value="1"/>
</dbReference>
<dbReference type="PANTHER" id="PTHR44169">
    <property type="entry name" value="NADPH-DEPENDENT 1-ACYLDIHYDROXYACETONE PHOSPHATE REDUCTASE"/>
    <property type="match status" value="1"/>
</dbReference>
<reference evidence="5 6" key="1">
    <citation type="submission" date="2023-01" db="EMBL/GenBank/DDBJ databases">
        <title>Analysis of 21 Apiospora genomes using comparative genomics revels a genus with tremendous synthesis potential of carbohydrate active enzymes and secondary metabolites.</title>
        <authorList>
            <person name="Sorensen T."/>
        </authorList>
    </citation>
    <scope>NUCLEOTIDE SEQUENCE [LARGE SCALE GENOMIC DNA]</scope>
    <source>
        <strain evidence="5 6">CBS 83171</strain>
    </source>
</reference>
<dbReference type="EMBL" id="JAQQWM010000003">
    <property type="protein sequence ID" value="KAK8071931.1"/>
    <property type="molecule type" value="Genomic_DNA"/>
</dbReference>
<keyword evidence="6" id="KW-1185">Reference proteome</keyword>
<proteinExistence type="inferred from homology"/>
<name>A0ABR1VNR3_9PEZI</name>
<evidence type="ECO:0000313" key="6">
    <source>
        <dbReference type="Proteomes" id="UP001446871"/>
    </source>
</evidence>
<dbReference type="SUPFAM" id="SSF51735">
    <property type="entry name" value="NAD(P)-binding Rossmann-fold domains"/>
    <property type="match status" value="1"/>
</dbReference>
<evidence type="ECO:0000256" key="3">
    <source>
        <dbReference type="ARBA" id="ARBA00023002"/>
    </source>
</evidence>
<dbReference type="Pfam" id="PF00106">
    <property type="entry name" value="adh_short"/>
    <property type="match status" value="1"/>
</dbReference>
<sequence length="240" mass="26616">MKTLPLDVTSAESIAACHEAVGKLTGGRLDILVNNAGRTHTHPALDLDMEDVRQTFETNVFGVMAMVSAFGDHLIAAKGLVINVASLAAQIPYVFGSAYCASKGAVASYSRTLRMELKPRGHRTLPEGSVYQPIRDIFEKRLVFSQTQASVGTEAFAAALVDRSLAREVPWFIRAWLGRPDWFWFGGMASTLWWATTFTGEWLVDYVCWNMFGLDRLRQIVQQKAVVEESNAEDNKVKAL</sequence>
<evidence type="ECO:0000256" key="4">
    <source>
        <dbReference type="RuleBase" id="RU000363"/>
    </source>
</evidence>
<organism evidence="5 6">
    <name type="scientific">Apiospora saccharicola</name>
    <dbReference type="NCBI Taxonomy" id="335842"/>
    <lineage>
        <taxon>Eukaryota</taxon>
        <taxon>Fungi</taxon>
        <taxon>Dikarya</taxon>
        <taxon>Ascomycota</taxon>
        <taxon>Pezizomycotina</taxon>
        <taxon>Sordariomycetes</taxon>
        <taxon>Xylariomycetidae</taxon>
        <taxon>Amphisphaeriales</taxon>
        <taxon>Apiosporaceae</taxon>
        <taxon>Apiospora</taxon>
    </lineage>
</organism>
<comment type="caution">
    <text evidence="5">The sequence shown here is derived from an EMBL/GenBank/DDBJ whole genome shotgun (WGS) entry which is preliminary data.</text>
</comment>
<keyword evidence="3" id="KW-0560">Oxidoreductase</keyword>
<keyword evidence="2" id="KW-0521">NADP</keyword>
<dbReference type="PRINTS" id="PR00081">
    <property type="entry name" value="GDHRDH"/>
</dbReference>
<evidence type="ECO:0000256" key="2">
    <source>
        <dbReference type="ARBA" id="ARBA00022857"/>
    </source>
</evidence>
<evidence type="ECO:0000313" key="5">
    <source>
        <dbReference type="EMBL" id="KAK8071931.1"/>
    </source>
</evidence>
<gene>
    <name evidence="5" type="ORF">PG996_005279</name>
</gene>
<dbReference type="PANTHER" id="PTHR44169:SF6">
    <property type="entry name" value="NADPH-DEPENDENT 1-ACYLDIHYDROXYACETONE PHOSPHATE REDUCTASE"/>
    <property type="match status" value="1"/>
</dbReference>
<dbReference type="PRINTS" id="PR00080">
    <property type="entry name" value="SDRFAMILY"/>
</dbReference>
<comment type="similarity">
    <text evidence="1 4">Belongs to the short-chain dehydrogenases/reductases (SDR) family.</text>
</comment>
<dbReference type="Gene3D" id="3.40.50.720">
    <property type="entry name" value="NAD(P)-binding Rossmann-like Domain"/>
    <property type="match status" value="1"/>
</dbReference>
<dbReference type="InterPro" id="IPR002347">
    <property type="entry name" value="SDR_fam"/>
</dbReference>
<accession>A0ABR1VNR3</accession>
<evidence type="ECO:0000256" key="1">
    <source>
        <dbReference type="ARBA" id="ARBA00006484"/>
    </source>
</evidence>
<dbReference type="InterPro" id="IPR036291">
    <property type="entry name" value="NAD(P)-bd_dom_sf"/>
</dbReference>
<protein>
    <submittedName>
        <fullName evidence="5">1-acylglycerone phosphate reductase</fullName>
    </submittedName>
</protein>